<dbReference type="PROSITE" id="PS50003">
    <property type="entry name" value="PH_DOMAIN"/>
    <property type="match status" value="1"/>
</dbReference>
<dbReference type="PANTHER" id="PTHR21538:SF24">
    <property type="entry name" value="PH DOMAIN-CONTAINING PROTEIN"/>
    <property type="match status" value="1"/>
</dbReference>
<dbReference type="Gene3D" id="2.30.29.30">
    <property type="entry name" value="Pleckstrin-homology domain (PH domain)/Phosphotyrosine-binding domain (PTB)"/>
    <property type="match status" value="1"/>
</dbReference>
<sequence>MQKTSSSLPGGFSTPRSTRQRLNATDLQFSPASPHKEPVPFGAPVTREISEPMACSTRRMEYEKAKAVFENLYQAPNTVRTEEYGDGPTITQEDLSRMNNISIDDANASYYTEVSSIPAAPELDYTGAAVKTNHGFCKEIQEHMERLKTIIHQNCDLLGFYRTKLVGNGSCEELLANRDLLLHLEQFTAAKRELRRLDDYVGLKIPHPFSRRHVAYNMDILGMRLKLNKNYYLKTVDASTNYAFVIMIKCGTTIRCTRPAIVQGDGTLRLSTLSFTEPVRLGNLPIDFRAHIQVYQMKLGDRPDPASSHCIFACGSRKMKDVDREQHKRQIMELPNWLDPEFVRCGWLVVTNEMAGRRRFLMHDVDYPLEGTIELRIEFSSLPEILDDNFSGYLKVHQTRHNRRPEWVEFFVDLYRGVLNFYRTDTDPQNHCRPFAVLSVADICSREVQEARDKWTEDTFVFYFDYVSTSNDGKILSRRILLGTNSEASCTEWRARLNSIIKLMQGL</sequence>
<evidence type="ECO:0000256" key="1">
    <source>
        <dbReference type="SAM" id="MobiDB-lite"/>
    </source>
</evidence>
<dbReference type="GO" id="GO:0000915">
    <property type="term" value="P:actomyosin contractile ring assembly"/>
    <property type="evidence" value="ECO:0007669"/>
    <property type="project" value="TreeGrafter"/>
</dbReference>
<protein>
    <recommendedName>
        <fullName evidence="2">PH domain-containing protein</fullName>
    </recommendedName>
</protein>
<feature type="region of interest" description="Disordered" evidence="1">
    <location>
        <begin position="1"/>
        <end position="20"/>
    </location>
</feature>
<dbReference type="GO" id="GO:0000281">
    <property type="term" value="P:mitotic cytokinesis"/>
    <property type="evidence" value="ECO:0007669"/>
    <property type="project" value="TreeGrafter"/>
</dbReference>
<feature type="domain" description="PH" evidence="2">
    <location>
        <begin position="387"/>
        <end position="502"/>
    </location>
</feature>
<evidence type="ECO:0000313" key="4">
    <source>
        <dbReference type="Proteomes" id="UP000614601"/>
    </source>
</evidence>
<dbReference type="PANTHER" id="PTHR21538">
    <property type="entry name" value="ANILLIN/RHOTEKIN RTKN"/>
    <property type="match status" value="1"/>
</dbReference>
<dbReference type="SUPFAM" id="SSF50729">
    <property type="entry name" value="PH domain-like"/>
    <property type="match status" value="1"/>
</dbReference>
<dbReference type="InterPro" id="IPR011993">
    <property type="entry name" value="PH-like_dom_sf"/>
</dbReference>
<dbReference type="Proteomes" id="UP000783686">
    <property type="component" value="Unassembled WGS sequence"/>
</dbReference>
<dbReference type="OrthoDB" id="5915976at2759"/>
<dbReference type="InterPro" id="IPR051364">
    <property type="entry name" value="Cytokinesis/Rho-signaling"/>
</dbReference>
<dbReference type="GO" id="GO:0031106">
    <property type="term" value="P:septin ring organization"/>
    <property type="evidence" value="ECO:0007669"/>
    <property type="project" value="TreeGrafter"/>
</dbReference>
<proteinExistence type="predicted"/>
<dbReference type="Pfam" id="PF08174">
    <property type="entry name" value="Anillin"/>
    <property type="match status" value="1"/>
</dbReference>
<gene>
    <name evidence="3" type="ORF">BOKJ2_LOCUS4985</name>
</gene>
<evidence type="ECO:0000259" key="2">
    <source>
        <dbReference type="PROSITE" id="PS50003"/>
    </source>
</evidence>
<dbReference type="Proteomes" id="UP000614601">
    <property type="component" value="Unassembled WGS sequence"/>
</dbReference>
<dbReference type="InterPro" id="IPR001849">
    <property type="entry name" value="PH_domain"/>
</dbReference>
<dbReference type="EMBL" id="CAJFCW020000002">
    <property type="protein sequence ID" value="CAG9099514.1"/>
    <property type="molecule type" value="Genomic_DNA"/>
</dbReference>
<name>A0A811KCT5_9BILA</name>
<dbReference type="AlphaFoldDB" id="A0A811KCT5"/>
<reference evidence="3" key="1">
    <citation type="submission" date="2020-09" db="EMBL/GenBank/DDBJ databases">
        <authorList>
            <person name="Kikuchi T."/>
        </authorList>
    </citation>
    <scope>NUCLEOTIDE SEQUENCE</scope>
    <source>
        <strain evidence="3">SH1</strain>
    </source>
</reference>
<keyword evidence="4" id="KW-1185">Reference proteome</keyword>
<dbReference type="GO" id="GO:0005826">
    <property type="term" value="C:actomyosin contractile ring"/>
    <property type="evidence" value="ECO:0007669"/>
    <property type="project" value="TreeGrafter"/>
</dbReference>
<evidence type="ECO:0000313" key="3">
    <source>
        <dbReference type="EMBL" id="CAD5213184.1"/>
    </source>
</evidence>
<accession>A0A811KCT5</accession>
<dbReference type="Pfam" id="PF00169">
    <property type="entry name" value="PH"/>
    <property type="match status" value="1"/>
</dbReference>
<organism evidence="3 4">
    <name type="scientific">Bursaphelenchus okinawaensis</name>
    <dbReference type="NCBI Taxonomy" id="465554"/>
    <lineage>
        <taxon>Eukaryota</taxon>
        <taxon>Metazoa</taxon>
        <taxon>Ecdysozoa</taxon>
        <taxon>Nematoda</taxon>
        <taxon>Chromadorea</taxon>
        <taxon>Rhabditida</taxon>
        <taxon>Tylenchina</taxon>
        <taxon>Tylenchomorpha</taxon>
        <taxon>Aphelenchoidea</taxon>
        <taxon>Aphelenchoididae</taxon>
        <taxon>Bursaphelenchus</taxon>
    </lineage>
</organism>
<comment type="caution">
    <text evidence="3">The sequence shown here is derived from an EMBL/GenBank/DDBJ whole genome shotgun (WGS) entry which is preliminary data.</text>
</comment>
<dbReference type="InterPro" id="IPR012966">
    <property type="entry name" value="AHD"/>
</dbReference>
<dbReference type="EMBL" id="CAJFDH010000002">
    <property type="protein sequence ID" value="CAD5213184.1"/>
    <property type="molecule type" value="Genomic_DNA"/>
</dbReference>